<dbReference type="Pfam" id="PF13556">
    <property type="entry name" value="HTH_30"/>
    <property type="match status" value="1"/>
</dbReference>
<evidence type="ECO:0000313" key="3">
    <source>
        <dbReference type="EMBL" id="GAA2505993.1"/>
    </source>
</evidence>
<dbReference type="InterPro" id="IPR041522">
    <property type="entry name" value="CdaR_GGDEF"/>
</dbReference>
<evidence type="ECO:0000259" key="2">
    <source>
        <dbReference type="SMART" id="SM00065"/>
    </source>
</evidence>
<evidence type="ECO:0000256" key="1">
    <source>
        <dbReference type="ARBA" id="ARBA00006754"/>
    </source>
</evidence>
<dbReference type="Pfam" id="PF01590">
    <property type="entry name" value="GAF"/>
    <property type="match status" value="1"/>
</dbReference>
<dbReference type="Proteomes" id="UP001499942">
    <property type="component" value="Unassembled WGS sequence"/>
</dbReference>
<gene>
    <name evidence="3" type="ORF">GCM10010393_43540</name>
</gene>
<reference evidence="3 4" key="1">
    <citation type="journal article" date="2019" name="Int. J. Syst. Evol. Microbiol.">
        <title>The Global Catalogue of Microorganisms (GCM) 10K type strain sequencing project: providing services to taxonomists for standard genome sequencing and annotation.</title>
        <authorList>
            <consortium name="The Broad Institute Genomics Platform"/>
            <consortium name="The Broad Institute Genome Sequencing Center for Infectious Disease"/>
            <person name="Wu L."/>
            <person name="Ma J."/>
        </authorList>
    </citation>
    <scope>NUCLEOTIDE SEQUENCE [LARGE SCALE GENOMIC DNA]</scope>
    <source>
        <strain evidence="3 4">JCM 5062</strain>
    </source>
</reference>
<dbReference type="RefSeq" id="WP_344363756.1">
    <property type="nucleotide sequence ID" value="NZ_BAAASR010000023.1"/>
</dbReference>
<keyword evidence="4" id="KW-1185">Reference proteome</keyword>
<comment type="similarity">
    <text evidence="1">Belongs to the CdaR family.</text>
</comment>
<dbReference type="InterPro" id="IPR029016">
    <property type="entry name" value="GAF-like_dom_sf"/>
</dbReference>
<dbReference type="InterPro" id="IPR025736">
    <property type="entry name" value="PucR_C-HTH_dom"/>
</dbReference>
<dbReference type="InterPro" id="IPR003018">
    <property type="entry name" value="GAF"/>
</dbReference>
<organism evidence="3 4">
    <name type="scientific">Streptomyces gobitricini</name>
    <dbReference type="NCBI Taxonomy" id="68211"/>
    <lineage>
        <taxon>Bacteria</taxon>
        <taxon>Bacillati</taxon>
        <taxon>Actinomycetota</taxon>
        <taxon>Actinomycetes</taxon>
        <taxon>Kitasatosporales</taxon>
        <taxon>Streptomycetaceae</taxon>
        <taxon>Streptomyces</taxon>
    </lineage>
</organism>
<dbReference type="InterPro" id="IPR042070">
    <property type="entry name" value="PucR_C-HTH_sf"/>
</dbReference>
<dbReference type="PANTHER" id="PTHR33744">
    <property type="entry name" value="CARBOHYDRATE DIACID REGULATOR"/>
    <property type="match status" value="1"/>
</dbReference>
<dbReference type="EMBL" id="BAAASR010000023">
    <property type="protein sequence ID" value="GAA2505993.1"/>
    <property type="molecule type" value="Genomic_DNA"/>
</dbReference>
<dbReference type="PANTHER" id="PTHR33744:SF1">
    <property type="entry name" value="DNA-BINDING TRANSCRIPTIONAL ACTIVATOR ADER"/>
    <property type="match status" value="1"/>
</dbReference>
<dbReference type="InterPro" id="IPR051448">
    <property type="entry name" value="CdaR-like_regulators"/>
</dbReference>
<proteinExistence type="inferred from homology"/>
<dbReference type="Pfam" id="PF17853">
    <property type="entry name" value="GGDEF_2"/>
    <property type="match status" value="1"/>
</dbReference>
<dbReference type="Gene3D" id="1.10.10.2840">
    <property type="entry name" value="PucR C-terminal helix-turn-helix domain"/>
    <property type="match status" value="1"/>
</dbReference>
<protein>
    <submittedName>
        <fullName evidence="3">Helix-turn-helix domain-containing protein</fullName>
    </submittedName>
</protein>
<name>A0ABN3MQ27_9ACTN</name>
<accession>A0ABN3MQ27</accession>
<evidence type="ECO:0000313" key="4">
    <source>
        <dbReference type="Proteomes" id="UP001499942"/>
    </source>
</evidence>
<dbReference type="SUPFAM" id="SSF55781">
    <property type="entry name" value="GAF domain-like"/>
    <property type="match status" value="1"/>
</dbReference>
<dbReference type="Gene3D" id="3.30.450.40">
    <property type="match status" value="1"/>
</dbReference>
<feature type="domain" description="GAF" evidence="2">
    <location>
        <begin position="90"/>
        <end position="241"/>
    </location>
</feature>
<dbReference type="SMART" id="SM00065">
    <property type="entry name" value="GAF"/>
    <property type="match status" value="1"/>
</dbReference>
<sequence>MSEEQLHEPEPSADPAAYLGLLARGAAAEAYDRPVLLARATGAGPAALAALENAKRLALRVRAELEGRRRREAELSALFETAHDLAGLRDLDAVLRAIVQRARSLLGTEVAYLSLNDPAAGDTYMRVTEGSVSARFQQLRLGMGEGLGGLVAQTARPYVTESYFDDERFRHTRAIDSGVRDEGLVAILGVPLTLGSQVIGVLFAADRRARVFGREQIALLGSLAAHAAVAIDTAHLLAETRSALAELERANGIIRAHSGVIERASEVHDRLTELVLRGGGVHDVAAAVSEVLDGSVRFTEAPLPAECVDGHATRRGDEWVAAVSAGGEALGALVLRGQPELDPVDQRTLERAAMVTSLLLLARRSAGEAEQRVRGELLDDLLDAPERDLRLLKERAARLRTDFDAPHVVLTARVDRPDPPAGDRDGADRQRLWSAASHLAATRHGLASARDGGTVLLLPLGPDDTAAELARQTAKHLGGALREPVTVGASSPVDAPAARPGAIAPAYAEARRCLDALRLLGRSGDGAAASDLGFLGLLLADTRDIAGFVTRTIGEVVAYDRSRGTDLVRTLDAYFASGMSPVRTKDELHVHVNTVAQRLERVGRLLGPDWQSPPRALEIQLALRLHSMSGAVAP</sequence>
<comment type="caution">
    <text evidence="3">The sequence shown here is derived from an EMBL/GenBank/DDBJ whole genome shotgun (WGS) entry which is preliminary data.</text>
</comment>